<comment type="caution">
    <text evidence="1">The sequence shown here is derived from an EMBL/GenBank/DDBJ whole genome shotgun (WGS) entry which is preliminary data.</text>
</comment>
<reference evidence="1 2" key="1">
    <citation type="journal article" date="2016" name="Nat. Commun.">
        <title>Thousands of microbial genomes shed light on interconnected biogeochemical processes in an aquifer system.</title>
        <authorList>
            <person name="Anantharaman K."/>
            <person name="Brown C.T."/>
            <person name="Hug L.A."/>
            <person name="Sharon I."/>
            <person name="Castelle C.J."/>
            <person name="Probst A.J."/>
            <person name="Thomas B.C."/>
            <person name="Singh A."/>
            <person name="Wilkins M.J."/>
            <person name="Karaoz U."/>
            <person name="Brodie E.L."/>
            <person name="Williams K.H."/>
            <person name="Hubbard S.S."/>
            <person name="Banfield J.F."/>
        </authorList>
    </citation>
    <scope>NUCLEOTIDE SEQUENCE [LARGE SCALE GENOMIC DNA]</scope>
</reference>
<dbReference type="AlphaFoldDB" id="A0A1F6W8C5"/>
<dbReference type="Proteomes" id="UP000177777">
    <property type="component" value="Unassembled WGS sequence"/>
</dbReference>
<evidence type="ECO:0000313" key="1">
    <source>
        <dbReference type="EMBL" id="OGI78094.1"/>
    </source>
</evidence>
<gene>
    <name evidence="1" type="ORF">A3D42_02650</name>
</gene>
<sequence>MCDACGKKIISRYPADSIMPVYDHACWQSDAWDALEYGREYNFSKSFFEQFYDLLKAVPVSATINVGSTGCDYCGCVLNCKNCYLSFANSCEDSAYVFGHKIIDSCDVTLGLEVNQCYAGVNISQCNGIFFSEQAESSYSSSFLYDCRNVNNSFLCTGLRNKEYYFLNKPLTKEEYQEKLKEYDLGSYNIWRKTQETFKNLYLSAPHKYAHIRQSENVTGNNIQQTKNCYMCFDTVRGVEDCKYISGGGLNLKNSYDVHDSGTNAQYMYESVDIGLNASHMLFSIFCWEGYNIEYSKDCNNCKNIFGCNGLRNKEYCIFNKQYTKEEYERLVGRIKKQMGEEPYIGKDGVEYRYGEFFPTEHCQFAYNETMANDHFPISEDVALVRGYGWAKKEHSEESVTLRASELPDHIRDVRDDIVDQVIECEHKGQCDELCNTVYKIIPMELRFLREKKLALPRFCPSCRQTQRVRRRNPYRLWHRACQCSGQKSSNGVYTNTTNHAHGTNPCPNEFETSYAPDRPEIVYCEQCYQAEVV</sequence>
<protein>
    <recommendedName>
        <fullName evidence="3">Caib/baif family protein</fullName>
    </recommendedName>
</protein>
<name>A0A1F6W8C5_9BACT</name>
<evidence type="ECO:0000313" key="2">
    <source>
        <dbReference type="Proteomes" id="UP000177777"/>
    </source>
</evidence>
<dbReference type="EMBL" id="MFUE01000002">
    <property type="protein sequence ID" value="OGI78094.1"/>
    <property type="molecule type" value="Genomic_DNA"/>
</dbReference>
<dbReference type="STRING" id="1801754.A3D42_02650"/>
<organism evidence="1 2">
    <name type="scientific">Candidatus Nomurabacteria bacterium RIFCSPHIGHO2_02_FULL_41_18</name>
    <dbReference type="NCBI Taxonomy" id="1801754"/>
    <lineage>
        <taxon>Bacteria</taxon>
        <taxon>Candidatus Nomuraibacteriota</taxon>
    </lineage>
</organism>
<evidence type="ECO:0008006" key="3">
    <source>
        <dbReference type="Google" id="ProtNLM"/>
    </source>
</evidence>
<accession>A0A1F6W8C5</accession>
<proteinExistence type="predicted"/>